<dbReference type="EMBL" id="JAHOPB010000002">
    <property type="protein sequence ID" value="MBU8876671.1"/>
    <property type="molecule type" value="Genomic_DNA"/>
</dbReference>
<evidence type="ECO:0000313" key="2">
    <source>
        <dbReference type="Proteomes" id="UP000727907"/>
    </source>
</evidence>
<sequence>MPDDTPTVGLRVVDSLAAVDADQWDACALAPGSAGNPFLSHRFLKALEDSKSVGRRTGWQPQYLLAESDDGTLQGAAPVYVKSHSQGEYVFDHGWAQALERAGGRYYPKLQVAVPFTPVPGPRLFARPGPLADAVRDALIDMLAKIAGDNNISSVHATFCTEDEWKRFGERGWLLRLGQQYHWSNEGYRTFDDFLAALSSRKRKAIRKERESVKRADIAIHTLTGDEIRPEHWDAFFAFYMDTGGRKWGTPYLTRAFFDILGATMADKVVLVMAEADGRPVGGALNLKGDDTLYGRYWGCLESHAFLHFEACYYQAIDYAITHGLQRVEAGAQGDHKIQRGYLPVPTYSAHWIVDASFRHAVDEYLKRERRAVEQEIEGLMQYSPFRKENEV</sequence>
<dbReference type="Proteomes" id="UP000727907">
    <property type="component" value="Unassembled WGS sequence"/>
</dbReference>
<comment type="caution">
    <text evidence="1">The sequence shown here is derived from an EMBL/GenBank/DDBJ whole genome shotgun (WGS) entry which is preliminary data.</text>
</comment>
<dbReference type="InterPro" id="IPR007434">
    <property type="entry name" value="FemAB-like"/>
</dbReference>
<dbReference type="Pfam" id="PF04339">
    <property type="entry name" value="FemAB_like"/>
    <property type="match status" value="1"/>
</dbReference>
<accession>A0ABS6IPY8</accession>
<reference evidence="1 2" key="1">
    <citation type="submission" date="2021-06" db="EMBL/GenBank/DDBJ databases">
        <authorList>
            <person name="Lee D.H."/>
        </authorList>
    </citation>
    <scope>NUCLEOTIDE SEQUENCE [LARGE SCALE GENOMIC DNA]</scope>
    <source>
        <strain evidence="1 2">MMS21-HV4-11</strain>
    </source>
</reference>
<proteinExistence type="predicted"/>
<dbReference type="PANTHER" id="PTHR47017">
    <property type="entry name" value="ACYL-COA"/>
    <property type="match status" value="1"/>
</dbReference>
<dbReference type="PANTHER" id="PTHR47017:SF1">
    <property type="entry name" value="ACYL-COA"/>
    <property type="match status" value="1"/>
</dbReference>
<organism evidence="1 2">
    <name type="scientific">Reyranella humidisoli</name>
    <dbReference type="NCBI Taxonomy" id="2849149"/>
    <lineage>
        <taxon>Bacteria</taxon>
        <taxon>Pseudomonadati</taxon>
        <taxon>Pseudomonadota</taxon>
        <taxon>Alphaproteobacteria</taxon>
        <taxon>Hyphomicrobiales</taxon>
        <taxon>Reyranellaceae</taxon>
        <taxon>Reyranella</taxon>
    </lineage>
</organism>
<gene>
    <name evidence="1" type="ORF">KQ910_23050</name>
</gene>
<keyword evidence="2" id="KW-1185">Reference proteome</keyword>
<dbReference type="RefSeq" id="WP_216965637.1">
    <property type="nucleotide sequence ID" value="NZ_JAHOPB010000002.1"/>
</dbReference>
<name>A0ABS6IPY8_9HYPH</name>
<protein>
    <submittedName>
        <fullName evidence="1">GNAT family N-acetyltransferase</fullName>
    </submittedName>
</protein>
<evidence type="ECO:0000313" key="1">
    <source>
        <dbReference type="EMBL" id="MBU8876671.1"/>
    </source>
</evidence>